<keyword evidence="2" id="KW-1185">Reference proteome</keyword>
<dbReference type="Proteomes" id="UP000297986">
    <property type="component" value="Unassembled WGS sequence"/>
</dbReference>
<gene>
    <name evidence="1" type="ORF">E5S68_08815</name>
</gene>
<comment type="caution">
    <text evidence="1">The sequence shown here is derived from an EMBL/GenBank/DDBJ whole genome shotgun (WGS) entry which is preliminary data.</text>
</comment>
<organism evidence="1 2">
    <name type="scientific">Streptococcus rubneri</name>
    <dbReference type="NCBI Taxonomy" id="1234680"/>
    <lineage>
        <taxon>Bacteria</taxon>
        <taxon>Bacillati</taxon>
        <taxon>Bacillota</taxon>
        <taxon>Bacilli</taxon>
        <taxon>Lactobacillales</taxon>
        <taxon>Streptococcaceae</taxon>
        <taxon>Streptococcus</taxon>
    </lineage>
</organism>
<proteinExistence type="predicted"/>
<protein>
    <submittedName>
        <fullName evidence="1">Uncharacterized protein</fullName>
    </submittedName>
</protein>
<dbReference type="EMBL" id="SRRP01000002">
    <property type="protein sequence ID" value="TGN91196.1"/>
    <property type="molecule type" value="Genomic_DNA"/>
</dbReference>
<evidence type="ECO:0000313" key="1">
    <source>
        <dbReference type="EMBL" id="TGN91196.1"/>
    </source>
</evidence>
<dbReference type="AlphaFoldDB" id="A0A4Z1DTI1"/>
<evidence type="ECO:0000313" key="2">
    <source>
        <dbReference type="Proteomes" id="UP000297986"/>
    </source>
</evidence>
<accession>A0A4Z1DTI1</accession>
<reference evidence="1 2" key="1">
    <citation type="submission" date="2019-04" db="EMBL/GenBank/DDBJ databases">
        <title>Genome sequencing of Streptococcus rubneri DSM 26920(T).</title>
        <authorList>
            <person name="Kook J.-K."/>
            <person name="Park S.-N."/>
            <person name="Lim Y.K."/>
        </authorList>
    </citation>
    <scope>NUCLEOTIDE SEQUENCE [LARGE SCALE GENOMIC DNA]</scope>
    <source>
        <strain evidence="1 2">DSM 26920</strain>
    </source>
</reference>
<name>A0A4Z1DTI1_9STRE</name>
<dbReference type="RefSeq" id="WP_135783222.1">
    <property type="nucleotide sequence ID" value="NZ_JADMRL010000004.1"/>
</dbReference>
<sequence length="73" mass="7957">MKIYAETELTTNELEQTVGGMIRPTRSPELTYGGGGWGTSGIYPGWGNQGMSPSGGSFSWLMQIAPIFSRKRK</sequence>